<dbReference type="EMBL" id="PVNA01000001">
    <property type="protein sequence ID" value="PRX15696.1"/>
    <property type="molecule type" value="Genomic_DNA"/>
</dbReference>
<name>A0A084JV57_NONUL</name>
<keyword evidence="1" id="KW-1133">Transmembrane helix</keyword>
<organism evidence="2 4">
    <name type="scientific">Nonlabens ulvanivorans</name>
    <name type="common">Persicivirga ulvanivorans</name>
    <dbReference type="NCBI Taxonomy" id="906888"/>
    <lineage>
        <taxon>Bacteria</taxon>
        <taxon>Pseudomonadati</taxon>
        <taxon>Bacteroidota</taxon>
        <taxon>Flavobacteriia</taxon>
        <taxon>Flavobacteriales</taxon>
        <taxon>Flavobacteriaceae</taxon>
        <taxon>Nonlabens</taxon>
    </lineage>
</organism>
<evidence type="ECO:0008006" key="6">
    <source>
        <dbReference type="Google" id="ProtNLM"/>
    </source>
</evidence>
<comment type="caution">
    <text evidence="2">The sequence shown here is derived from an EMBL/GenBank/DDBJ whole genome shotgun (WGS) entry which is preliminary data.</text>
</comment>
<dbReference type="OrthoDB" id="671850at2"/>
<feature type="transmembrane region" description="Helical" evidence="1">
    <location>
        <begin position="252"/>
        <end position="275"/>
    </location>
</feature>
<accession>A0A084JV57</accession>
<feature type="transmembrane region" description="Helical" evidence="1">
    <location>
        <begin position="195"/>
        <end position="216"/>
    </location>
</feature>
<proteinExistence type="predicted"/>
<keyword evidence="5" id="KW-1185">Reference proteome</keyword>
<reference evidence="2 4" key="1">
    <citation type="submission" date="2014-07" db="EMBL/GenBank/DDBJ databases">
        <title>Draft genome sequence of Nonlabens ulvanivorans, an ulvan degrading bacterium.</title>
        <authorList>
            <person name="Kopel M."/>
            <person name="Helbert W."/>
            <person name="Henrissat B."/>
            <person name="Doniger T."/>
            <person name="Banin E."/>
        </authorList>
    </citation>
    <scope>NUCLEOTIDE SEQUENCE [LARGE SCALE GENOMIC DNA]</scope>
    <source>
        <strain evidence="2 4">PLR</strain>
    </source>
</reference>
<sequence length="276" mass="31676">MIKNHKLLIDQHCPMCAAYGSIFTKLDMVDGNTIDPYQIINEEHTKHIDMDRATNEIALHNTQTKETKYGLDAMFHIVSQGQHWIKDILYFPLFFIPLKYLYKLITYNRKVIVGGTSLHQGERACNPDRNLFYRSLFIGLSAWFTAVVLNSYFGLVGQYFGFESPWYIEYFICFGQIAWQGIMIQFIAPKNGWDYLGNMSAVSALGGVLLLPVLLLTSFVTLSGYALLGIFGLVVGVMLMEHVRRCKSMQLGWWPTISWVLYRNLVLILFTLMILS</sequence>
<dbReference type="RefSeq" id="WP_036584179.1">
    <property type="nucleotide sequence ID" value="NZ_JPJI01000032.1"/>
</dbReference>
<dbReference type="AlphaFoldDB" id="A0A084JV57"/>
<evidence type="ECO:0000313" key="5">
    <source>
        <dbReference type="Proteomes" id="UP000239997"/>
    </source>
</evidence>
<protein>
    <recommendedName>
        <fullName evidence="6">DUF393 domain-containing protein</fullName>
    </recommendedName>
</protein>
<evidence type="ECO:0000256" key="1">
    <source>
        <dbReference type="SAM" id="Phobius"/>
    </source>
</evidence>
<gene>
    <name evidence="2" type="ORF">IL45_11970</name>
    <name evidence="3" type="ORF">LY02_00919</name>
</gene>
<evidence type="ECO:0000313" key="3">
    <source>
        <dbReference type="EMBL" id="PRX15696.1"/>
    </source>
</evidence>
<dbReference type="EMBL" id="JPJI01000032">
    <property type="protein sequence ID" value="KEZ92841.1"/>
    <property type="molecule type" value="Genomic_DNA"/>
</dbReference>
<evidence type="ECO:0000313" key="4">
    <source>
        <dbReference type="Proteomes" id="UP000028531"/>
    </source>
</evidence>
<dbReference type="Proteomes" id="UP000239997">
    <property type="component" value="Unassembled WGS sequence"/>
</dbReference>
<reference evidence="3 5" key="2">
    <citation type="submission" date="2018-03" db="EMBL/GenBank/DDBJ databases">
        <title>Genomic Encyclopedia of Archaeal and Bacterial Type Strains, Phase II (KMG-II): from individual species to whole genera.</title>
        <authorList>
            <person name="Goeker M."/>
        </authorList>
    </citation>
    <scope>NUCLEOTIDE SEQUENCE [LARGE SCALE GENOMIC DNA]</scope>
    <source>
        <strain evidence="3 5">DSM 22727</strain>
    </source>
</reference>
<feature type="transmembrane region" description="Helical" evidence="1">
    <location>
        <begin position="131"/>
        <end position="155"/>
    </location>
</feature>
<evidence type="ECO:0000313" key="2">
    <source>
        <dbReference type="EMBL" id="KEZ92841.1"/>
    </source>
</evidence>
<keyword evidence="1" id="KW-0472">Membrane</keyword>
<feature type="transmembrane region" description="Helical" evidence="1">
    <location>
        <begin position="167"/>
        <end position="188"/>
    </location>
</feature>
<feature type="transmembrane region" description="Helical" evidence="1">
    <location>
        <begin position="222"/>
        <end position="240"/>
    </location>
</feature>
<keyword evidence="1" id="KW-0812">Transmembrane</keyword>
<dbReference type="Proteomes" id="UP000028531">
    <property type="component" value="Unassembled WGS sequence"/>
</dbReference>